<feature type="domain" description="Endonuclease/exonuclease/phosphatase" evidence="9">
    <location>
        <begin position="4"/>
        <end position="246"/>
    </location>
</feature>
<feature type="binding site" evidence="7">
    <location>
        <position position="246"/>
    </location>
    <ligand>
        <name>Mg(2+)</name>
        <dbReference type="ChEBI" id="CHEBI:18420"/>
        <label>1</label>
    </ligand>
</feature>
<keyword evidence="4" id="KW-0378">Hydrolase</keyword>
<dbReference type="PROSITE" id="PS00728">
    <property type="entry name" value="AP_NUCLEASE_F1_3"/>
    <property type="match status" value="1"/>
</dbReference>
<proteinExistence type="inferred from homology"/>
<dbReference type="NCBIfam" id="TIGR00195">
    <property type="entry name" value="exoDNase_III"/>
    <property type="match status" value="1"/>
</dbReference>
<dbReference type="GO" id="GO:0003677">
    <property type="term" value="F:DNA binding"/>
    <property type="evidence" value="ECO:0007669"/>
    <property type="project" value="InterPro"/>
</dbReference>
<dbReference type="OrthoDB" id="9803914at2"/>
<keyword evidence="11" id="KW-1185">Reference proteome</keyword>
<evidence type="ECO:0000256" key="4">
    <source>
        <dbReference type="ARBA" id="ARBA00022801"/>
    </source>
</evidence>
<evidence type="ECO:0000256" key="2">
    <source>
        <dbReference type="ARBA" id="ARBA00007092"/>
    </source>
</evidence>
<dbReference type="InterPro" id="IPR036691">
    <property type="entry name" value="Endo/exonu/phosph_ase_sf"/>
</dbReference>
<dbReference type="GO" id="GO:0008311">
    <property type="term" value="F:double-stranded DNA 3'-5' DNA exonuclease activity"/>
    <property type="evidence" value="ECO:0007669"/>
    <property type="project" value="InterPro"/>
</dbReference>
<evidence type="ECO:0000259" key="9">
    <source>
        <dbReference type="Pfam" id="PF03372"/>
    </source>
</evidence>
<dbReference type="InterPro" id="IPR005135">
    <property type="entry name" value="Endo/exonuclease/phosphatase"/>
</dbReference>
<feature type="binding site" evidence="7">
    <location>
        <position position="34"/>
    </location>
    <ligand>
        <name>Mg(2+)</name>
        <dbReference type="ChEBI" id="CHEBI:18420"/>
        <label>1</label>
    </ligand>
</feature>
<evidence type="ECO:0000313" key="11">
    <source>
        <dbReference type="Proteomes" id="UP000199391"/>
    </source>
</evidence>
<evidence type="ECO:0000256" key="8">
    <source>
        <dbReference type="PIRSR" id="PIRSR604808-3"/>
    </source>
</evidence>
<dbReference type="PANTHER" id="PTHR43250:SF2">
    <property type="entry name" value="EXODEOXYRIBONUCLEASE III"/>
    <property type="match status" value="1"/>
</dbReference>
<evidence type="ECO:0000256" key="6">
    <source>
        <dbReference type="PIRSR" id="PIRSR604808-1"/>
    </source>
</evidence>
<feature type="active site" description="Proton acceptor" evidence="6">
    <location>
        <position position="246"/>
    </location>
</feature>
<sequence>MILATWNVNSLNVRLPHVLKWLEANPVDVLCIQETKLTDDKFPAAAIEAAGYQVVFSGQKTYNGVAILSKLPMTDVVRNNPHYEDAQQRILAATIAGVRVVCAYVPNGQAVGTDKYEYKLGWLASFRHWLELEAAAHPNLAVLGDYNIAPDDRDVHDPAAWAGQVLCSEPERAALRALFGLGLTDSFRLFEQAEKTFSWWDYRMLGFQKNKGLRIDHILLSGPLASRCSSCVVDRAPRKWEQPSDHAPVVAVIGD</sequence>
<dbReference type="PANTHER" id="PTHR43250">
    <property type="entry name" value="EXODEOXYRIBONUCLEASE III"/>
    <property type="match status" value="1"/>
</dbReference>
<dbReference type="PROSITE" id="PS51435">
    <property type="entry name" value="AP_NUCLEASE_F1_4"/>
    <property type="match status" value="1"/>
</dbReference>
<dbReference type="InterPro" id="IPR020848">
    <property type="entry name" value="AP_endonuclease_F1_CS"/>
</dbReference>
<feature type="binding site" evidence="7">
    <location>
        <position position="145"/>
    </location>
    <ligand>
        <name>Mg(2+)</name>
        <dbReference type="ChEBI" id="CHEBI:18420"/>
        <label>1</label>
    </ligand>
</feature>
<dbReference type="InterPro" id="IPR037493">
    <property type="entry name" value="ExoIII-like"/>
</dbReference>
<dbReference type="InterPro" id="IPR004808">
    <property type="entry name" value="AP_endonuc_1"/>
</dbReference>
<accession>A0A1I7LYF5</accession>
<protein>
    <submittedName>
        <fullName evidence="10">Exodeoxyribonuclease-3</fullName>
    </submittedName>
</protein>
<keyword evidence="7" id="KW-0464">Manganese</keyword>
<feature type="active site" description="Proton donor/acceptor" evidence="6">
    <location>
        <position position="145"/>
    </location>
</feature>
<dbReference type="RefSeq" id="WP_093559974.1">
    <property type="nucleotide sequence ID" value="NZ_FPBO01000043.1"/>
</dbReference>
<evidence type="ECO:0000256" key="5">
    <source>
        <dbReference type="ARBA" id="ARBA00022842"/>
    </source>
</evidence>
<dbReference type="SUPFAM" id="SSF56219">
    <property type="entry name" value="DNase I-like"/>
    <property type="match status" value="1"/>
</dbReference>
<dbReference type="GO" id="GO:0006281">
    <property type="term" value="P:DNA repair"/>
    <property type="evidence" value="ECO:0007669"/>
    <property type="project" value="InterPro"/>
</dbReference>
<name>A0A1I7LYF5_9BURK</name>
<dbReference type="GO" id="GO:0046872">
    <property type="term" value="F:metal ion binding"/>
    <property type="evidence" value="ECO:0007669"/>
    <property type="project" value="UniProtKB-KW"/>
</dbReference>
<evidence type="ECO:0000256" key="1">
    <source>
        <dbReference type="ARBA" id="ARBA00001936"/>
    </source>
</evidence>
<reference evidence="11" key="1">
    <citation type="submission" date="2016-10" db="EMBL/GenBank/DDBJ databases">
        <authorList>
            <person name="Varghese N."/>
            <person name="Submissions S."/>
        </authorList>
    </citation>
    <scope>NUCLEOTIDE SEQUENCE [LARGE SCALE GENOMIC DNA]</scope>
    <source>
        <strain evidence="11">CGMCC 1.11014</strain>
    </source>
</reference>
<dbReference type="Pfam" id="PF03372">
    <property type="entry name" value="Exo_endo_phos"/>
    <property type="match status" value="1"/>
</dbReference>
<keyword evidence="5 7" id="KW-0460">Magnesium</keyword>
<dbReference type="NCBIfam" id="TIGR00633">
    <property type="entry name" value="xth"/>
    <property type="match status" value="1"/>
</dbReference>
<feature type="binding site" evidence="7">
    <location>
        <position position="7"/>
    </location>
    <ligand>
        <name>Mg(2+)</name>
        <dbReference type="ChEBI" id="CHEBI:18420"/>
        <label>1</label>
    </ligand>
</feature>
<feature type="active site" evidence="6">
    <location>
        <position position="104"/>
    </location>
</feature>
<feature type="site" description="Interaction with DNA substrate" evidence="8">
    <location>
        <position position="246"/>
    </location>
</feature>
<dbReference type="CDD" id="cd09086">
    <property type="entry name" value="ExoIII-like_AP-endo"/>
    <property type="match status" value="1"/>
</dbReference>
<evidence type="ECO:0000256" key="7">
    <source>
        <dbReference type="PIRSR" id="PIRSR604808-2"/>
    </source>
</evidence>
<feature type="binding site" evidence="7">
    <location>
        <position position="245"/>
    </location>
    <ligand>
        <name>Mg(2+)</name>
        <dbReference type="ChEBI" id="CHEBI:18420"/>
        <label>1</label>
    </ligand>
</feature>
<feature type="binding site" evidence="7">
    <location>
        <position position="147"/>
    </location>
    <ligand>
        <name>Mg(2+)</name>
        <dbReference type="ChEBI" id="CHEBI:18420"/>
        <label>1</label>
    </ligand>
</feature>
<dbReference type="EMBL" id="FPBO01000043">
    <property type="protein sequence ID" value="SFV14724.1"/>
    <property type="molecule type" value="Genomic_DNA"/>
</dbReference>
<comment type="cofactor">
    <cofactor evidence="1">
        <name>Mn(2+)</name>
        <dbReference type="ChEBI" id="CHEBI:29035"/>
    </cofactor>
</comment>
<organism evidence="10 11">
    <name type="scientific">Pseudoduganella namucuonensis</name>
    <dbReference type="NCBI Taxonomy" id="1035707"/>
    <lineage>
        <taxon>Bacteria</taxon>
        <taxon>Pseudomonadati</taxon>
        <taxon>Pseudomonadota</taxon>
        <taxon>Betaproteobacteria</taxon>
        <taxon>Burkholderiales</taxon>
        <taxon>Oxalobacteraceae</taxon>
        <taxon>Telluria group</taxon>
        <taxon>Pseudoduganella</taxon>
    </lineage>
</organism>
<dbReference type="Proteomes" id="UP000199391">
    <property type="component" value="Unassembled WGS sequence"/>
</dbReference>
<comment type="cofactor">
    <cofactor evidence="7">
        <name>Mg(2+)</name>
        <dbReference type="ChEBI" id="CHEBI:18420"/>
    </cofactor>
    <cofactor evidence="7">
        <name>Mn(2+)</name>
        <dbReference type="ChEBI" id="CHEBI:29035"/>
    </cofactor>
    <text evidence="7">Probably binds two magnesium or manganese ions per subunit.</text>
</comment>
<feature type="site" description="Important for catalytic activity" evidence="8">
    <location>
        <position position="216"/>
    </location>
</feature>
<evidence type="ECO:0000256" key="3">
    <source>
        <dbReference type="ARBA" id="ARBA00022723"/>
    </source>
</evidence>
<dbReference type="GO" id="GO:0004519">
    <property type="term" value="F:endonuclease activity"/>
    <property type="evidence" value="ECO:0007669"/>
    <property type="project" value="InterPro"/>
</dbReference>
<keyword evidence="3 7" id="KW-0479">Metal-binding</keyword>
<comment type="similarity">
    <text evidence="2">Belongs to the DNA repair enzymes AP/ExoA family.</text>
</comment>
<evidence type="ECO:0000313" key="10">
    <source>
        <dbReference type="EMBL" id="SFV14724.1"/>
    </source>
</evidence>
<gene>
    <name evidence="10" type="ORF">SAMN05216552_104340</name>
</gene>
<dbReference type="Gene3D" id="3.60.10.10">
    <property type="entry name" value="Endonuclease/exonuclease/phosphatase"/>
    <property type="match status" value="1"/>
</dbReference>
<dbReference type="STRING" id="1035707.SAMN05216552_104340"/>
<feature type="site" description="Transition state stabilizer" evidence="8">
    <location>
        <position position="147"/>
    </location>
</feature>
<dbReference type="AlphaFoldDB" id="A0A1I7LYF5"/>